<evidence type="ECO:0000313" key="7">
    <source>
        <dbReference type="EMBL" id="RIY42479.1"/>
    </source>
</evidence>
<comment type="cofactor">
    <cofactor evidence="1">
        <name>FAD</name>
        <dbReference type="ChEBI" id="CHEBI:57692"/>
    </cofactor>
</comment>
<evidence type="ECO:0000256" key="4">
    <source>
        <dbReference type="ARBA" id="ARBA00023002"/>
    </source>
</evidence>
<keyword evidence="2" id="KW-0285">Flavoprotein</keyword>
<feature type="domain" description="Reductase C-terminal" evidence="6">
    <location>
        <begin position="330"/>
        <end position="416"/>
    </location>
</feature>
<reference evidence="7 8" key="1">
    <citation type="submission" date="2017-08" db="EMBL/GenBank/DDBJ databases">
        <title>Pusillimonas indicus sp. nov., a member of the family Alcaligenaceae isolated from surface seawater.</title>
        <authorList>
            <person name="Li J."/>
        </authorList>
    </citation>
    <scope>NUCLEOTIDE SEQUENCE [LARGE SCALE GENOMIC DNA]</scope>
    <source>
        <strain evidence="7 8">L52-1-41</strain>
    </source>
</reference>
<dbReference type="Proteomes" id="UP000266206">
    <property type="component" value="Unassembled WGS sequence"/>
</dbReference>
<dbReference type="PANTHER" id="PTHR43557">
    <property type="entry name" value="APOPTOSIS-INDUCING FACTOR 1"/>
    <property type="match status" value="1"/>
</dbReference>
<dbReference type="PANTHER" id="PTHR43557:SF2">
    <property type="entry name" value="RIESKE DOMAIN-CONTAINING PROTEIN-RELATED"/>
    <property type="match status" value="1"/>
</dbReference>
<evidence type="ECO:0000259" key="6">
    <source>
        <dbReference type="Pfam" id="PF14759"/>
    </source>
</evidence>
<dbReference type="PRINTS" id="PR00411">
    <property type="entry name" value="PNDRDTASEI"/>
</dbReference>
<dbReference type="AlphaFoldDB" id="A0A3A1YYT9"/>
<dbReference type="InterPro" id="IPR028202">
    <property type="entry name" value="Reductase_C"/>
</dbReference>
<dbReference type="PRINTS" id="PR00368">
    <property type="entry name" value="FADPNR"/>
</dbReference>
<dbReference type="Gene3D" id="3.50.50.60">
    <property type="entry name" value="FAD/NAD(P)-binding domain"/>
    <property type="match status" value="2"/>
</dbReference>
<protein>
    <submittedName>
        <fullName evidence="7">Ferredoxin reductase</fullName>
    </submittedName>
</protein>
<dbReference type="InterPro" id="IPR016156">
    <property type="entry name" value="FAD/NAD-linked_Rdtase_dimer_sf"/>
</dbReference>
<dbReference type="SUPFAM" id="SSF55424">
    <property type="entry name" value="FAD/NAD-linked reductases, dimerisation (C-terminal) domain"/>
    <property type="match status" value="1"/>
</dbReference>
<gene>
    <name evidence="7" type="ORF">CJP73_03335</name>
</gene>
<dbReference type="GO" id="GO:0016651">
    <property type="term" value="F:oxidoreductase activity, acting on NAD(P)H"/>
    <property type="evidence" value="ECO:0007669"/>
    <property type="project" value="TreeGrafter"/>
</dbReference>
<evidence type="ECO:0000259" key="5">
    <source>
        <dbReference type="Pfam" id="PF07992"/>
    </source>
</evidence>
<evidence type="ECO:0000256" key="2">
    <source>
        <dbReference type="ARBA" id="ARBA00022630"/>
    </source>
</evidence>
<organism evidence="7 8">
    <name type="scientific">Neopusillimonas maritima</name>
    <dbReference type="NCBI Taxonomy" id="2026239"/>
    <lineage>
        <taxon>Bacteria</taxon>
        <taxon>Pseudomonadati</taxon>
        <taxon>Pseudomonadota</taxon>
        <taxon>Betaproteobacteria</taxon>
        <taxon>Burkholderiales</taxon>
        <taxon>Alcaligenaceae</taxon>
        <taxon>Neopusillimonas</taxon>
    </lineage>
</organism>
<dbReference type="InterPro" id="IPR036188">
    <property type="entry name" value="FAD/NAD-bd_sf"/>
</dbReference>
<name>A0A3A1YYT9_9BURK</name>
<dbReference type="Pfam" id="PF14759">
    <property type="entry name" value="Reductase_C"/>
    <property type="match status" value="1"/>
</dbReference>
<dbReference type="InterPro" id="IPR023753">
    <property type="entry name" value="FAD/NAD-binding_dom"/>
</dbReference>
<comment type="caution">
    <text evidence="7">The sequence shown here is derived from an EMBL/GenBank/DDBJ whole genome shotgun (WGS) entry which is preliminary data.</text>
</comment>
<dbReference type="GO" id="GO:0005737">
    <property type="term" value="C:cytoplasm"/>
    <property type="evidence" value="ECO:0007669"/>
    <property type="project" value="TreeGrafter"/>
</dbReference>
<feature type="domain" description="FAD/NAD(P)-binding" evidence="5">
    <location>
        <begin position="7"/>
        <end position="311"/>
    </location>
</feature>
<accession>A0A3A1YYT9</accession>
<evidence type="ECO:0000313" key="8">
    <source>
        <dbReference type="Proteomes" id="UP000266206"/>
    </source>
</evidence>
<evidence type="ECO:0000256" key="1">
    <source>
        <dbReference type="ARBA" id="ARBA00001974"/>
    </source>
</evidence>
<dbReference type="Gene3D" id="3.30.390.30">
    <property type="match status" value="1"/>
</dbReference>
<sequence length="431" mass="46060">MTETLSSILIVGAGQAAAVAAATLRDQGFEGKITLIGDETHAPYERPPLSKDVLAATPENEPAIDVKPIDFYSIADIDLRLGLRVESIDPVAGTAQLSDNSQVMFDQCLLTTGGTARFIEAFPEDAPGVFYLRTLDDAHALRTALKYSKHLAVIGGGFLGLEVASTAHKMGVAVSVIEATDRVLSRVAPPTFSDWLQQRIVHTGLSLHLGNAPASITPPTDIKASWDIRLPDEHHIVADTVMVSVGLSASSALARQAGLDIDPNNGGILVNEQCQTSQANVYAAGDCTSQIRGNAAQASRLESWQNANEQARIAATHMLGKEPAPAAYPWFWTDQFGCNIQMLGLPEPDLNYVIRGELDPKTETPKFIMLGLRNNVPRYAIAVNAGGDLRALRTLFEKGVCINPNEFTDTSVTARAFAKSATAAHNAGQPN</sequence>
<proteinExistence type="predicted"/>
<evidence type="ECO:0000256" key="3">
    <source>
        <dbReference type="ARBA" id="ARBA00022827"/>
    </source>
</evidence>
<dbReference type="EMBL" id="NQYH01000001">
    <property type="protein sequence ID" value="RIY42479.1"/>
    <property type="molecule type" value="Genomic_DNA"/>
</dbReference>
<keyword evidence="4" id="KW-0560">Oxidoreductase</keyword>
<dbReference type="SUPFAM" id="SSF51905">
    <property type="entry name" value="FAD/NAD(P)-binding domain"/>
    <property type="match status" value="1"/>
</dbReference>
<keyword evidence="3" id="KW-0274">FAD</keyword>
<dbReference type="RefSeq" id="WP_119515455.1">
    <property type="nucleotide sequence ID" value="NZ_NQYH01000001.1"/>
</dbReference>
<dbReference type="Pfam" id="PF07992">
    <property type="entry name" value="Pyr_redox_2"/>
    <property type="match status" value="1"/>
</dbReference>
<dbReference type="OrthoDB" id="9769238at2"/>
<dbReference type="InterPro" id="IPR050446">
    <property type="entry name" value="FAD-oxidoreductase/Apoptosis"/>
</dbReference>